<dbReference type="GO" id="GO:0003677">
    <property type="term" value="F:DNA binding"/>
    <property type="evidence" value="ECO:0007669"/>
    <property type="project" value="TreeGrafter"/>
</dbReference>
<sequence length="403" mass="44866">MDCASTTPTGAPNAWTVADFFSCGGGTSAGFSRRPDFRLVGAVDLEMAKPSGGEGASDCNGTYFANHGVRPMARDMMTLQPSEFSEAIGINRGQLNVMISCAPCTHLSRANPNNHLTDRPENTLIGRSAEFAVSLMPEVFFMENARELIMGNYRHHHEALVKKLKKAGYRVHSDIHFLDRFGLPQVRERALVVASRVGPVRTLEDLWKGWKVRPEATTVRAALSRLAEWKRENPVDPDGDVFPGMGPLVQKRMAVTPHDGGGWADVARNSRTRKLLTKDCLRRWELGDLGSHPDVYGRMAWDRAAPTIKRECAHVGNGRYAHPTEDRLLTVREMASLQGFPFDYRFPARAVANRYRHVGDAVPPMIAYQMSALAMWMKTGVRPEPKDWVMPNTTLRVEDIVAA</sequence>
<evidence type="ECO:0000256" key="6">
    <source>
        <dbReference type="ARBA" id="ARBA00047422"/>
    </source>
</evidence>
<dbReference type="InterPro" id="IPR001525">
    <property type="entry name" value="C5_MeTfrase"/>
</dbReference>
<dbReference type="Gene3D" id="3.40.50.150">
    <property type="entry name" value="Vaccinia Virus protein VP39"/>
    <property type="match status" value="1"/>
</dbReference>
<keyword evidence="3 7" id="KW-0808">Transferase</keyword>
<dbReference type="GO" id="GO:0044027">
    <property type="term" value="P:negative regulation of gene expression via chromosomal CpG island methylation"/>
    <property type="evidence" value="ECO:0007669"/>
    <property type="project" value="TreeGrafter"/>
</dbReference>
<gene>
    <name evidence="8" type="ORF">ACELLULO517_15920</name>
</gene>
<comment type="caution">
    <text evidence="8">The sequence shown here is derived from an EMBL/GenBank/DDBJ whole genome shotgun (WGS) entry which is preliminary data.</text>
</comment>
<proteinExistence type="inferred from homology"/>
<dbReference type="GO" id="GO:0032259">
    <property type="term" value="P:methylation"/>
    <property type="evidence" value="ECO:0007669"/>
    <property type="project" value="UniProtKB-KW"/>
</dbReference>
<feature type="active site" evidence="7">
    <location>
        <position position="104"/>
    </location>
</feature>
<reference evidence="8 9" key="1">
    <citation type="journal article" date="2021" name="Microorganisms">
        <title>Acidisoma silvae sp. nov. and Acidisomacellulosilytica sp. nov., Two Acidophilic Bacteria Isolated from Decaying Wood, Hydrolyzing Cellulose and Producing Poly-3-hydroxybutyrate.</title>
        <authorList>
            <person name="Mieszkin S."/>
            <person name="Pouder E."/>
            <person name="Uroz S."/>
            <person name="Simon-Colin C."/>
            <person name="Alain K."/>
        </authorList>
    </citation>
    <scope>NUCLEOTIDE SEQUENCE [LARGE SCALE GENOMIC DNA]</scope>
    <source>
        <strain evidence="8 9">HW T5.17</strain>
    </source>
</reference>
<dbReference type="PROSITE" id="PS51679">
    <property type="entry name" value="SAM_MT_C5"/>
    <property type="match status" value="1"/>
</dbReference>
<comment type="similarity">
    <text evidence="7">Belongs to the class I-like SAM-binding methyltransferase superfamily. C5-methyltransferase family.</text>
</comment>
<evidence type="ECO:0000256" key="3">
    <source>
        <dbReference type="ARBA" id="ARBA00022679"/>
    </source>
</evidence>
<organism evidence="8 9">
    <name type="scientific">Acidisoma cellulosilyticum</name>
    <dbReference type="NCBI Taxonomy" id="2802395"/>
    <lineage>
        <taxon>Bacteria</taxon>
        <taxon>Pseudomonadati</taxon>
        <taxon>Pseudomonadota</taxon>
        <taxon>Alphaproteobacteria</taxon>
        <taxon>Acetobacterales</taxon>
        <taxon>Acidocellaceae</taxon>
        <taxon>Acidisoma</taxon>
    </lineage>
</organism>
<accession>A0A963Z351</accession>
<dbReference type="Proteomes" id="UP000721844">
    <property type="component" value="Unassembled WGS sequence"/>
</dbReference>
<dbReference type="EMBL" id="JAESVA010000005">
    <property type="protein sequence ID" value="MCB8881736.1"/>
    <property type="molecule type" value="Genomic_DNA"/>
</dbReference>
<dbReference type="EC" id="2.1.1.37" evidence="1"/>
<dbReference type="InterPro" id="IPR029063">
    <property type="entry name" value="SAM-dependent_MTases_sf"/>
</dbReference>
<evidence type="ECO:0000256" key="7">
    <source>
        <dbReference type="PROSITE-ProRule" id="PRU01016"/>
    </source>
</evidence>
<dbReference type="InterPro" id="IPR050390">
    <property type="entry name" value="C5-Methyltransferase"/>
</dbReference>
<dbReference type="PANTHER" id="PTHR10629">
    <property type="entry name" value="CYTOSINE-SPECIFIC METHYLTRANSFERASE"/>
    <property type="match status" value="1"/>
</dbReference>
<dbReference type="GO" id="GO:0003886">
    <property type="term" value="F:DNA (cytosine-5-)-methyltransferase activity"/>
    <property type="evidence" value="ECO:0007669"/>
    <property type="project" value="UniProtKB-EC"/>
</dbReference>
<keyword evidence="4 7" id="KW-0949">S-adenosyl-L-methionine</keyword>
<dbReference type="Pfam" id="PF00145">
    <property type="entry name" value="DNA_methylase"/>
    <property type="match status" value="1"/>
</dbReference>
<protein>
    <recommendedName>
        <fullName evidence="1">DNA (cytosine-5-)-methyltransferase</fullName>
        <ecNumber evidence="1">2.1.1.37</ecNumber>
    </recommendedName>
</protein>
<dbReference type="PANTHER" id="PTHR10629:SF52">
    <property type="entry name" value="DNA (CYTOSINE-5)-METHYLTRANSFERASE 1"/>
    <property type="match status" value="1"/>
</dbReference>
<comment type="catalytic activity">
    <reaction evidence="6">
        <text>a 2'-deoxycytidine in DNA + S-adenosyl-L-methionine = a 5-methyl-2'-deoxycytidine in DNA + S-adenosyl-L-homocysteine + H(+)</text>
        <dbReference type="Rhea" id="RHEA:13681"/>
        <dbReference type="Rhea" id="RHEA-COMP:11369"/>
        <dbReference type="Rhea" id="RHEA-COMP:11370"/>
        <dbReference type="ChEBI" id="CHEBI:15378"/>
        <dbReference type="ChEBI" id="CHEBI:57856"/>
        <dbReference type="ChEBI" id="CHEBI:59789"/>
        <dbReference type="ChEBI" id="CHEBI:85452"/>
        <dbReference type="ChEBI" id="CHEBI:85454"/>
        <dbReference type="EC" id="2.1.1.37"/>
    </reaction>
</comment>
<evidence type="ECO:0000313" key="9">
    <source>
        <dbReference type="Proteomes" id="UP000721844"/>
    </source>
</evidence>
<keyword evidence="5" id="KW-0680">Restriction system</keyword>
<evidence type="ECO:0000313" key="8">
    <source>
        <dbReference type="EMBL" id="MCB8881736.1"/>
    </source>
</evidence>
<dbReference type="AlphaFoldDB" id="A0A963Z351"/>
<dbReference type="RefSeq" id="WP_227308400.1">
    <property type="nucleotide sequence ID" value="NZ_JAESVA010000005.1"/>
</dbReference>
<evidence type="ECO:0000256" key="1">
    <source>
        <dbReference type="ARBA" id="ARBA00011975"/>
    </source>
</evidence>
<dbReference type="Gene3D" id="3.90.120.10">
    <property type="entry name" value="DNA Methylase, subunit A, domain 2"/>
    <property type="match status" value="1"/>
</dbReference>
<evidence type="ECO:0000256" key="2">
    <source>
        <dbReference type="ARBA" id="ARBA00022603"/>
    </source>
</evidence>
<dbReference type="PRINTS" id="PR00105">
    <property type="entry name" value="C5METTRFRASE"/>
</dbReference>
<name>A0A963Z351_9PROT</name>
<keyword evidence="2 7" id="KW-0489">Methyltransferase</keyword>
<keyword evidence="9" id="KW-1185">Reference proteome</keyword>
<dbReference type="GO" id="GO:0009307">
    <property type="term" value="P:DNA restriction-modification system"/>
    <property type="evidence" value="ECO:0007669"/>
    <property type="project" value="UniProtKB-KW"/>
</dbReference>
<evidence type="ECO:0000256" key="5">
    <source>
        <dbReference type="ARBA" id="ARBA00022747"/>
    </source>
</evidence>
<dbReference type="SUPFAM" id="SSF53335">
    <property type="entry name" value="S-adenosyl-L-methionine-dependent methyltransferases"/>
    <property type="match status" value="1"/>
</dbReference>
<evidence type="ECO:0000256" key="4">
    <source>
        <dbReference type="ARBA" id="ARBA00022691"/>
    </source>
</evidence>